<dbReference type="OrthoDB" id="1115230at2"/>
<gene>
    <name evidence="1" type="ORF">GJV76_06895</name>
</gene>
<dbReference type="AlphaFoldDB" id="A0A6I3LKU3"/>
<reference evidence="1 2" key="1">
    <citation type="submission" date="2019-11" db="EMBL/GenBank/DDBJ databases">
        <title>Genome of Strain BIT-d1.</title>
        <authorList>
            <person name="Yang Y."/>
        </authorList>
    </citation>
    <scope>NUCLEOTIDE SEQUENCE [LARGE SCALE GENOMIC DNA]</scope>
    <source>
        <strain evidence="1 2">BIT-d1</strain>
    </source>
</reference>
<dbReference type="InterPro" id="IPR032286">
    <property type="entry name" value="DUF4837"/>
</dbReference>
<comment type="caution">
    <text evidence="1">The sequence shown here is derived from an EMBL/GenBank/DDBJ whole genome shotgun (WGS) entry which is preliminary data.</text>
</comment>
<evidence type="ECO:0000313" key="2">
    <source>
        <dbReference type="Proteomes" id="UP000438760"/>
    </source>
</evidence>
<sequence>MHRILSVLFLFLLLSCKDALRRDSLPHSFGEHNSILVVIDDKLWYGNIGDSIRSYLASFVKDVEPAESEYSLLQISPRLFDQDYKKYRNIVVFSDNHNDINFSYEGNKFASPQNYFVVTAMNRDELVNTFILENDSIKNLIKKTEIQVYIDNIRSERLHPKELLSHPFDIELDLPVTFKQAKKGEDFIWFKKDIASGSSNILVYAVPIHNIENVNNTVIDNIIATKDSVTRKYIQSSEVGSMMKTYIKEISSHKSIVLGGKEGIVIEGTWDMLNSFMTGPYMTYVFKDEEIDRYVFIEGMVYNPSMSKRKMLAELEGIINTIYFK</sequence>
<evidence type="ECO:0000313" key="1">
    <source>
        <dbReference type="EMBL" id="MTG97870.1"/>
    </source>
</evidence>
<proteinExistence type="predicted"/>
<dbReference type="RefSeq" id="WP_155091911.1">
    <property type="nucleotide sequence ID" value="NZ_CP102754.1"/>
</dbReference>
<dbReference type="Pfam" id="PF16125">
    <property type="entry name" value="DUF4837"/>
    <property type="match status" value="1"/>
</dbReference>
<dbReference type="EMBL" id="WMJX01000011">
    <property type="protein sequence ID" value="MTG97870.1"/>
    <property type="molecule type" value="Genomic_DNA"/>
</dbReference>
<dbReference type="Proteomes" id="UP000438760">
    <property type="component" value="Unassembled WGS sequence"/>
</dbReference>
<dbReference type="PROSITE" id="PS51257">
    <property type="entry name" value="PROKAR_LIPOPROTEIN"/>
    <property type="match status" value="1"/>
</dbReference>
<name>A0A6I3LKU3_9FLAO</name>
<organism evidence="1 2">
    <name type="scientific">Myroides albus</name>
    <dbReference type="NCBI Taxonomy" id="2562892"/>
    <lineage>
        <taxon>Bacteria</taxon>
        <taxon>Pseudomonadati</taxon>
        <taxon>Bacteroidota</taxon>
        <taxon>Flavobacteriia</taxon>
        <taxon>Flavobacteriales</taxon>
        <taxon>Flavobacteriaceae</taxon>
        <taxon>Myroides</taxon>
    </lineage>
</organism>
<protein>
    <submittedName>
        <fullName evidence="1">DUF4837 family protein</fullName>
    </submittedName>
</protein>
<accession>A0A6I3LKU3</accession>
<keyword evidence="2" id="KW-1185">Reference proteome</keyword>